<evidence type="ECO:0000259" key="1">
    <source>
        <dbReference type="Pfam" id="PF13302"/>
    </source>
</evidence>
<dbReference type="InterPro" id="IPR016181">
    <property type="entry name" value="Acyl_CoA_acyltransferase"/>
</dbReference>
<feature type="domain" description="N-acetyltransferase" evidence="1">
    <location>
        <begin position="12"/>
        <end position="155"/>
    </location>
</feature>
<dbReference type="STRING" id="229919.GCA_001050195_00328"/>
<dbReference type="GO" id="GO:0008999">
    <property type="term" value="F:protein-N-terminal-alanine acetyltransferase activity"/>
    <property type="evidence" value="ECO:0007669"/>
    <property type="project" value="TreeGrafter"/>
</dbReference>
<dbReference type="GO" id="GO:1990189">
    <property type="term" value="F:protein N-terminal-serine acetyltransferase activity"/>
    <property type="evidence" value="ECO:0007669"/>
    <property type="project" value="TreeGrafter"/>
</dbReference>
<dbReference type="EMBL" id="DPBP01000042">
    <property type="protein sequence ID" value="HCE18427.1"/>
    <property type="molecule type" value="Genomic_DNA"/>
</dbReference>
<gene>
    <name evidence="2" type="ORF">DEQ80_11255</name>
</gene>
<dbReference type="PANTHER" id="PTHR43441">
    <property type="entry name" value="RIBOSOMAL-PROTEIN-SERINE ACETYLTRANSFERASE"/>
    <property type="match status" value="1"/>
</dbReference>
<organism evidence="2 3">
    <name type="scientific">Anaerolinea thermolimosa</name>
    <dbReference type="NCBI Taxonomy" id="229919"/>
    <lineage>
        <taxon>Bacteria</taxon>
        <taxon>Bacillati</taxon>
        <taxon>Chloroflexota</taxon>
        <taxon>Anaerolineae</taxon>
        <taxon>Anaerolineales</taxon>
        <taxon>Anaerolineaceae</taxon>
        <taxon>Anaerolinea</taxon>
    </lineage>
</organism>
<comment type="caution">
    <text evidence="2">The sequence shown here is derived from an EMBL/GenBank/DDBJ whole genome shotgun (WGS) entry which is preliminary data.</text>
</comment>
<dbReference type="SUPFAM" id="SSF55729">
    <property type="entry name" value="Acyl-CoA N-acyltransferases (Nat)"/>
    <property type="match status" value="1"/>
</dbReference>
<dbReference type="Gene3D" id="3.40.630.30">
    <property type="match status" value="1"/>
</dbReference>
<dbReference type="Proteomes" id="UP000264141">
    <property type="component" value="Unassembled WGS sequence"/>
</dbReference>
<dbReference type="PANTHER" id="PTHR43441:SF11">
    <property type="entry name" value="RIBOSOMAL-PROTEIN-SERINE ACETYLTRANSFERASE"/>
    <property type="match status" value="1"/>
</dbReference>
<evidence type="ECO:0000313" key="3">
    <source>
        <dbReference type="Proteomes" id="UP000264141"/>
    </source>
</evidence>
<dbReference type="InterPro" id="IPR051908">
    <property type="entry name" value="Ribosomal_N-acetyltransferase"/>
</dbReference>
<dbReference type="Pfam" id="PF13302">
    <property type="entry name" value="Acetyltransf_3"/>
    <property type="match status" value="1"/>
</dbReference>
<proteinExistence type="predicted"/>
<name>A0A3D1JJL0_9CHLR</name>
<evidence type="ECO:0000313" key="2">
    <source>
        <dbReference type="EMBL" id="HCE18427.1"/>
    </source>
</evidence>
<keyword evidence="2" id="KW-0808">Transferase</keyword>
<dbReference type="InterPro" id="IPR000182">
    <property type="entry name" value="GNAT_dom"/>
</dbReference>
<dbReference type="AlphaFoldDB" id="A0A3D1JJL0"/>
<protein>
    <submittedName>
        <fullName evidence="2">GNAT family N-acetyltransferase</fullName>
    </submittedName>
</protein>
<reference evidence="2 3" key="1">
    <citation type="journal article" date="2018" name="Nat. Biotechnol.">
        <title>A standardized bacterial taxonomy based on genome phylogeny substantially revises the tree of life.</title>
        <authorList>
            <person name="Parks D.H."/>
            <person name="Chuvochina M."/>
            <person name="Waite D.W."/>
            <person name="Rinke C."/>
            <person name="Skarshewski A."/>
            <person name="Chaumeil P.A."/>
            <person name="Hugenholtz P."/>
        </authorList>
    </citation>
    <scope>NUCLEOTIDE SEQUENCE [LARGE SCALE GENOMIC DNA]</scope>
    <source>
        <strain evidence="2">UBA8781</strain>
    </source>
</reference>
<sequence length="195" mass="22728">MNNHFIFESRELRLTPLNIEQDAPVLAQWSHDLEIARRLCSDPLVQPLSVSEARRVFEAWLKEVEASNRNTLFALRPQEDERLVGFLRITGILWLHGTANFELLLGSEEDRMRYADEALVLGLNYAFGELHLFRVSVQVPEYDAAGRALYDRARFTLEVCQREAVFHEGRTWDRLQFGMLRPEWEAFYQCEGVAL</sequence>
<dbReference type="GO" id="GO:0005737">
    <property type="term" value="C:cytoplasm"/>
    <property type="evidence" value="ECO:0007669"/>
    <property type="project" value="TreeGrafter"/>
</dbReference>
<accession>A0A3D1JJL0</accession>